<comment type="caution">
    <text evidence="1">The sequence shown here is derived from an EMBL/GenBank/DDBJ whole genome shotgun (WGS) entry which is preliminary data.</text>
</comment>
<proteinExistence type="predicted"/>
<accession>A0A1Q4VDZ7</accession>
<sequence>MYVRAWRVYSRFAVTMTVSASSVSRVMPGLSRRASSQAYDVSGDAVADLVYRSESGKLMLRKGKPATGGGVDLVSLAAAANSLGGADTTYGAANWTVASVPFVMGTPDADNDSVPDIWAVRSDGSVRFHPGSRTALSGDGGEMVGPNSHWRSRIAIG</sequence>
<protein>
    <recommendedName>
        <fullName evidence="3">Alpha integrin</fullName>
    </recommendedName>
</protein>
<dbReference type="EMBL" id="LFBV01000001">
    <property type="protein sequence ID" value="OKH96066.1"/>
    <property type="molecule type" value="Genomic_DNA"/>
</dbReference>
<dbReference type="AlphaFoldDB" id="A0A1Q4VDZ7"/>
<keyword evidence="2" id="KW-1185">Reference proteome</keyword>
<dbReference type="InterPro" id="IPR028994">
    <property type="entry name" value="Integrin_alpha_N"/>
</dbReference>
<dbReference type="SUPFAM" id="SSF69318">
    <property type="entry name" value="Integrin alpha N-terminal domain"/>
    <property type="match status" value="1"/>
</dbReference>
<reference evidence="1 2" key="1">
    <citation type="submission" date="2015-06" db="EMBL/GenBank/DDBJ databases">
        <title>Cloning and characterization of the uncialamcin biosynthetic gene cluster.</title>
        <authorList>
            <person name="Yan X."/>
            <person name="Huang T."/>
            <person name="Ge H."/>
            <person name="Shen B."/>
        </authorList>
    </citation>
    <scope>NUCLEOTIDE SEQUENCE [LARGE SCALE GENOMIC DNA]</scope>
    <source>
        <strain evidence="1 2">DCA2648</strain>
    </source>
</reference>
<evidence type="ECO:0008006" key="3">
    <source>
        <dbReference type="Google" id="ProtNLM"/>
    </source>
</evidence>
<dbReference type="Proteomes" id="UP000186455">
    <property type="component" value="Unassembled WGS sequence"/>
</dbReference>
<gene>
    <name evidence="1" type="ORF">AB852_05225</name>
</gene>
<evidence type="ECO:0000313" key="2">
    <source>
        <dbReference type="Proteomes" id="UP000186455"/>
    </source>
</evidence>
<evidence type="ECO:0000313" key="1">
    <source>
        <dbReference type="EMBL" id="OKH96066.1"/>
    </source>
</evidence>
<organism evidence="1 2">
    <name type="scientific">Streptomyces uncialis</name>
    <dbReference type="NCBI Taxonomy" id="1048205"/>
    <lineage>
        <taxon>Bacteria</taxon>
        <taxon>Bacillati</taxon>
        <taxon>Actinomycetota</taxon>
        <taxon>Actinomycetes</taxon>
        <taxon>Kitasatosporales</taxon>
        <taxon>Streptomycetaceae</taxon>
        <taxon>Streptomyces</taxon>
    </lineage>
</organism>
<name>A0A1Q4VDZ7_9ACTN</name>